<keyword evidence="4 6" id="KW-0378">Hydrolase</keyword>
<evidence type="ECO:0000259" key="7">
    <source>
        <dbReference type="Pfam" id="PF00150"/>
    </source>
</evidence>
<keyword evidence="5 6" id="KW-0326">Glycosidase</keyword>
<dbReference type="PANTHER" id="PTHR34142">
    <property type="entry name" value="ENDO-BETA-1,4-GLUCANASE A"/>
    <property type="match status" value="1"/>
</dbReference>
<dbReference type="EC" id="3.2.1.4" evidence="3"/>
<evidence type="ECO:0000256" key="2">
    <source>
        <dbReference type="ARBA" id="ARBA00005641"/>
    </source>
</evidence>
<protein>
    <recommendedName>
        <fullName evidence="3">cellulase</fullName>
        <ecNumber evidence="3">3.2.1.4</ecNumber>
    </recommendedName>
</protein>
<dbReference type="SUPFAM" id="SSF51445">
    <property type="entry name" value="(Trans)glycosidases"/>
    <property type="match status" value="1"/>
</dbReference>
<feature type="domain" description="Glycoside hydrolase family 5" evidence="7">
    <location>
        <begin position="1"/>
        <end position="62"/>
    </location>
</feature>
<dbReference type="EMBL" id="KV441386">
    <property type="protein sequence ID" value="OAF62922.1"/>
    <property type="molecule type" value="Genomic_DNA"/>
</dbReference>
<dbReference type="GO" id="GO:0008810">
    <property type="term" value="F:cellulase activity"/>
    <property type="evidence" value="ECO:0007669"/>
    <property type="project" value="UniProtKB-EC"/>
</dbReference>
<dbReference type="Gene3D" id="3.20.20.80">
    <property type="entry name" value="Glycosidases"/>
    <property type="match status" value="1"/>
</dbReference>
<dbReference type="Proteomes" id="UP000077154">
    <property type="component" value="Unassembled WGS sequence"/>
</dbReference>
<dbReference type="GeneID" id="36283303"/>
<accession>A0A177AN64</accession>
<dbReference type="OrthoDB" id="5823761at2759"/>
<comment type="similarity">
    <text evidence="2 6">Belongs to the glycosyl hydrolase 5 (cellulase A) family.</text>
</comment>
<gene>
    <name evidence="8" type="ORF">VC83_00204</name>
</gene>
<evidence type="ECO:0000256" key="3">
    <source>
        <dbReference type="ARBA" id="ARBA00012601"/>
    </source>
</evidence>
<dbReference type="Pfam" id="PF00150">
    <property type="entry name" value="Cellulase"/>
    <property type="match status" value="1"/>
</dbReference>
<dbReference type="PANTHER" id="PTHR34142:SF1">
    <property type="entry name" value="GLYCOSIDE HYDROLASE FAMILY 5 DOMAIN-CONTAINING PROTEIN"/>
    <property type="match status" value="1"/>
</dbReference>
<evidence type="ECO:0000313" key="8">
    <source>
        <dbReference type="EMBL" id="OAF62922.1"/>
    </source>
</evidence>
<dbReference type="GO" id="GO:0009251">
    <property type="term" value="P:glucan catabolic process"/>
    <property type="evidence" value="ECO:0007669"/>
    <property type="project" value="TreeGrafter"/>
</dbReference>
<comment type="catalytic activity">
    <reaction evidence="1">
        <text>Endohydrolysis of (1-&gt;4)-beta-D-glucosidic linkages in cellulose, lichenin and cereal beta-D-glucans.</text>
        <dbReference type="EC" id="3.2.1.4"/>
    </reaction>
</comment>
<evidence type="ECO:0000256" key="1">
    <source>
        <dbReference type="ARBA" id="ARBA00000966"/>
    </source>
</evidence>
<organism evidence="8">
    <name type="scientific">Pseudogymnoascus destructans</name>
    <dbReference type="NCBI Taxonomy" id="655981"/>
    <lineage>
        <taxon>Eukaryota</taxon>
        <taxon>Fungi</taxon>
        <taxon>Dikarya</taxon>
        <taxon>Ascomycota</taxon>
        <taxon>Pezizomycotina</taxon>
        <taxon>Leotiomycetes</taxon>
        <taxon>Thelebolales</taxon>
        <taxon>Thelebolaceae</taxon>
        <taxon>Pseudogymnoascus</taxon>
    </lineage>
</organism>
<name>A0A177AN64_9PEZI</name>
<dbReference type="VEuPathDB" id="FungiDB:GMDG_04829"/>
<dbReference type="AlphaFoldDB" id="A0A177AN64"/>
<dbReference type="InterPro" id="IPR017853">
    <property type="entry name" value="GH"/>
</dbReference>
<proteinExistence type="inferred from homology"/>
<dbReference type="InterPro" id="IPR001547">
    <property type="entry name" value="Glyco_hydro_5"/>
</dbReference>
<evidence type="ECO:0000256" key="6">
    <source>
        <dbReference type="RuleBase" id="RU361153"/>
    </source>
</evidence>
<reference evidence="8" key="1">
    <citation type="submission" date="2016-03" db="EMBL/GenBank/DDBJ databases">
        <title>Updated assembly of Pseudogymnoascus destructans, the fungus causing white-nose syndrome of bats.</title>
        <authorList>
            <person name="Palmer J.M."/>
            <person name="Drees K.P."/>
            <person name="Foster J.T."/>
            <person name="Lindner D.L."/>
        </authorList>
    </citation>
    <scope>NUCLEOTIDE SEQUENCE [LARGE SCALE GENOMIC DNA]</scope>
    <source>
        <strain evidence="8">20631-21</strain>
    </source>
</reference>
<sequence length="84" mass="8837">MYLDSDGSGTSEACVSATIGQERIQAATEWLEANGKKGIIGEFAGGANDQCKSAVTGMLEEMLGLWVGIKGLESFVARMLTSFT</sequence>
<dbReference type="eggNOG" id="ENOG502QXN4">
    <property type="taxonomic scope" value="Eukaryota"/>
</dbReference>
<evidence type="ECO:0000256" key="5">
    <source>
        <dbReference type="ARBA" id="ARBA00023295"/>
    </source>
</evidence>
<evidence type="ECO:0000256" key="4">
    <source>
        <dbReference type="ARBA" id="ARBA00022801"/>
    </source>
</evidence>
<dbReference type="RefSeq" id="XP_024328192.1">
    <property type="nucleotide sequence ID" value="XM_024463900.1"/>
</dbReference>